<keyword evidence="3" id="KW-0812">Transmembrane</keyword>
<dbReference type="GO" id="GO:0005737">
    <property type="term" value="C:cytoplasm"/>
    <property type="evidence" value="ECO:0007669"/>
    <property type="project" value="TreeGrafter"/>
</dbReference>
<evidence type="ECO:0000256" key="10">
    <source>
        <dbReference type="ARBA" id="ARBA00023180"/>
    </source>
</evidence>
<evidence type="ECO:0000259" key="13">
    <source>
        <dbReference type="Pfam" id="PF01370"/>
    </source>
</evidence>
<evidence type="ECO:0000256" key="8">
    <source>
        <dbReference type="ARBA" id="ARBA00023034"/>
    </source>
</evidence>
<dbReference type="InterPro" id="IPR044516">
    <property type="entry name" value="UXS-like"/>
</dbReference>
<keyword evidence="5" id="KW-0735">Signal-anchor</keyword>
<accession>A0A1F7JMQ2</accession>
<comment type="cofactor">
    <cofactor evidence="1">
        <name>NAD(+)</name>
        <dbReference type="ChEBI" id="CHEBI:57540"/>
    </cofactor>
</comment>
<dbReference type="UniPathway" id="UPA00796">
    <property type="reaction ID" value="UER00771"/>
</dbReference>
<dbReference type="Proteomes" id="UP000176376">
    <property type="component" value="Unassembled WGS sequence"/>
</dbReference>
<dbReference type="PANTHER" id="PTHR43078:SF6">
    <property type="entry name" value="UDP-GLUCURONIC ACID DECARBOXYLASE 1"/>
    <property type="match status" value="1"/>
</dbReference>
<organism evidence="14 15">
    <name type="scientific">Candidatus Roizmanbacteria bacterium RIFCSPLOWO2_02_FULL_38_10</name>
    <dbReference type="NCBI Taxonomy" id="1802074"/>
    <lineage>
        <taxon>Bacteria</taxon>
        <taxon>Candidatus Roizmaniibacteriota</taxon>
    </lineage>
</organism>
<evidence type="ECO:0000256" key="9">
    <source>
        <dbReference type="ARBA" id="ARBA00023136"/>
    </source>
</evidence>
<dbReference type="Pfam" id="PF01370">
    <property type="entry name" value="Epimerase"/>
    <property type="match status" value="1"/>
</dbReference>
<dbReference type="AlphaFoldDB" id="A0A1F7JMQ2"/>
<comment type="caution">
    <text evidence="14">The sequence shown here is derived from an EMBL/GenBank/DDBJ whole genome shotgun (WGS) entry which is preliminary data.</text>
</comment>
<reference evidence="14 15" key="1">
    <citation type="journal article" date="2016" name="Nat. Commun.">
        <title>Thousands of microbial genomes shed light on interconnected biogeochemical processes in an aquifer system.</title>
        <authorList>
            <person name="Anantharaman K."/>
            <person name="Brown C.T."/>
            <person name="Hug L.A."/>
            <person name="Sharon I."/>
            <person name="Castelle C.J."/>
            <person name="Probst A.J."/>
            <person name="Thomas B.C."/>
            <person name="Singh A."/>
            <person name="Wilkins M.J."/>
            <person name="Karaoz U."/>
            <person name="Brodie E.L."/>
            <person name="Williams K.H."/>
            <person name="Hubbard S.S."/>
            <person name="Banfield J.F."/>
        </authorList>
    </citation>
    <scope>NUCLEOTIDE SEQUENCE [LARGE SCALE GENOMIC DNA]</scope>
</reference>
<dbReference type="Gene3D" id="3.40.50.720">
    <property type="entry name" value="NAD(P)-binding Rossmann-like Domain"/>
    <property type="match status" value="1"/>
</dbReference>
<dbReference type="InterPro" id="IPR001509">
    <property type="entry name" value="Epimerase_deHydtase"/>
</dbReference>
<dbReference type="GO" id="GO:0033320">
    <property type="term" value="P:UDP-D-xylose biosynthetic process"/>
    <property type="evidence" value="ECO:0007669"/>
    <property type="project" value="UniProtKB-UniPathway"/>
</dbReference>
<keyword evidence="7" id="KW-0520">NAD</keyword>
<name>A0A1F7JMQ2_9BACT</name>
<dbReference type="PANTHER" id="PTHR43078">
    <property type="entry name" value="UDP-GLUCURONIC ACID DECARBOXYLASE-RELATED"/>
    <property type="match status" value="1"/>
</dbReference>
<keyword evidence="8" id="KW-0333">Golgi apparatus</keyword>
<feature type="domain" description="NAD-dependent epimerase/dehydratase" evidence="13">
    <location>
        <begin position="7"/>
        <end position="248"/>
    </location>
</feature>
<evidence type="ECO:0000256" key="1">
    <source>
        <dbReference type="ARBA" id="ARBA00001911"/>
    </source>
</evidence>
<evidence type="ECO:0000256" key="3">
    <source>
        <dbReference type="ARBA" id="ARBA00022692"/>
    </source>
</evidence>
<keyword evidence="4" id="KW-0210">Decarboxylase</keyword>
<comment type="subcellular location">
    <subcellularLocation>
        <location evidence="2">Golgi apparatus membrane</location>
        <topology evidence="2">Single-pass type II membrane protein</topology>
    </subcellularLocation>
    <subcellularLocation>
        <location evidence="12">Golgi apparatus</location>
        <location evidence="12">Golgi stack membrane</location>
    </subcellularLocation>
</comment>
<evidence type="ECO:0000313" key="15">
    <source>
        <dbReference type="Proteomes" id="UP000176376"/>
    </source>
</evidence>
<sequence length="321" mass="36474">MKTDKKILITGGTGFIGSNLTDYFLNHGFKVVIIDNLLTSTTENIPVLKSPDNFIFINGDVIQEETFTQLKNEYFDIIYHLASPASPKQYIKYPLETLLANSLGTINVIKYLMQSRSDKMIYASTSEIYGDPLEHPQRETYFGNVNPVGLRSCYDESKRFGETACMTFFQKNKIDIRIARIFNTYGPNMEKNDGRVISNFIVQALSNQDITVYGSGYQTRSFCYISDLVAGLVALSKPKLSGQIINLGNNDEQRIIDIAREIKKITHSQSKITYKSLPIDDPKRRKPDLKKASDILHWSPETKLSTGLKLTIEYFKTRFAL</sequence>
<dbReference type="FunFam" id="3.40.50.720:FF:000065">
    <property type="entry name" value="UDP-glucuronic acid decarboxylase 1"/>
    <property type="match status" value="1"/>
</dbReference>
<dbReference type="SUPFAM" id="SSF51735">
    <property type="entry name" value="NAD(P)-binding Rossmann-fold domains"/>
    <property type="match status" value="1"/>
</dbReference>
<protein>
    <recommendedName>
        <fullName evidence="13">NAD-dependent epimerase/dehydratase domain-containing protein</fullName>
    </recommendedName>
</protein>
<evidence type="ECO:0000256" key="11">
    <source>
        <dbReference type="ARBA" id="ARBA00023239"/>
    </source>
</evidence>
<evidence type="ECO:0000256" key="6">
    <source>
        <dbReference type="ARBA" id="ARBA00022989"/>
    </source>
</evidence>
<keyword evidence="9" id="KW-0472">Membrane</keyword>
<evidence type="ECO:0000256" key="4">
    <source>
        <dbReference type="ARBA" id="ARBA00022793"/>
    </source>
</evidence>
<evidence type="ECO:0000256" key="12">
    <source>
        <dbReference type="ARBA" id="ARBA00037859"/>
    </source>
</evidence>
<keyword evidence="6" id="KW-1133">Transmembrane helix</keyword>
<evidence type="ECO:0000256" key="5">
    <source>
        <dbReference type="ARBA" id="ARBA00022968"/>
    </source>
</evidence>
<keyword evidence="10" id="KW-0325">Glycoprotein</keyword>
<evidence type="ECO:0000256" key="2">
    <source>
        <dbReference type="ARBA" id="ARBA00004323"/>
    </source>
</evidence>
<dbReference type="STRING" id="1802074.A3J15_00625"/>
<dbReference type="GO" id="GO:0048040">
    <property type="term" value="F:UDP-glucuronate decarboxylase activity"/>
    <property type="evidence" value="ECO:0007669"/>
    <property type="project" value="TreeGrafter"/>
</dbReference>
<evidence type="ECO:0000256" key="7">
    <source>
        <dbReference type="ARBA" id="ARBA00023027"/>
    </source>
</evidence>
<dbReference type="InterPro" id="IPR036291">
    <property type="entry name" value="NAD(P)-bd_dom_sf"/>
</dbReference>
<proteinExistence type="predicted"/>
<keyword evidence="11" id="KW-0456">Lyase</keyword>
<dbReference type="EMBL" id="MGAY01000019">
    <property type="protein sequence ID" value="OGK56888.1"/>
    <property type="molecule type" value="Genomic_DNA"/>
</dbReference>
<dbReference type="GO" id="GO:0070403">
    <property type="term" value="F:NAD+ binding"/>
    <property type="evidence" value="ECO:0007669"/>
    <property type="project" value="InterPro"/>
</dbReference>
<gene>
    <name evidence="14" type="ORF">A3J15_00625</name>
</gene>
<dbReference type="GO" id="GO:0042732">
    <property type="term" value="P:D-xylose metabolic process"/>
    <property type="evidence" value="ECO:0007669"/>
    <property type="project" value="InterPro"/>
</dbReference>
<evidence type="ECO:0000313" key="14">
    <source>
        <dbReference type="EMBL" id="OGK56888.1"/>
    </source>
</evidence>